<gene>
    <name evidence="2" type="primary">si:ch73-54f23.2</name>
</gene>
<protein>
    <recommendedName>
        <fullName evidence="4">INO80 complex subunit E</fullName>
    </recommendedName>
</protein>
<evidence type="ECO:0008006" key="4">
    <source>
        <dbReference type="Google" id="ProtNLM"/>
    </source>
</evidence>
<reference evidence="2" key="2">
    <citation type="submission" date="2025-08" db="UniProtKB">
        <authorList>
            <consortium name="Ensembl"/>
        </authorList>
    </citation>
    <scope>IDENTIFICATION</scope>
</reference>
<keyword evidence="1" id="KW-0732">Signal</keyword>
<dbReference type="PANTHER" id="PTHR21472">
    <property type="entry name" value="ENDONUCLEASE DOMAIN-CONTAINING 1 PROTEIN ENDOD1"/>
    <property type="match status" value="1"/>
</dbReference>
<keyword evidence="3" id="KW-1185">Reference proteome</keyword>
<sequence length="506" mass="53147">MARAAACVAVSLLTGLAWGLPVLAQSQAAVDPGFAHCRQSFYGGTPPRGFAGAGLVRRCHSFPGRLASASLYNSTCGSTVYSAFCLRDNKSWNEGIDDHPEPQVLVPALLGGEGSEIPPSAKTPLHVWEALIWKLIEHSASAQCPQAQGAALFVLTGASGLSTGEDGCEVAVFWSALCCAASGDSREPGESMGFSVGIVKEGVEKERLVSVEELEKATGVAEIFTGLCRVPGGLEDLEAVFQESLNLFSNDMQITDEQMDEIVDQAIELEEEPPENVTDSSLLGSTFMYLLSTSGYLITLPLYPVYSTLTSIPGQVTYVVQEDLAVLSSVPGDVFTVFENIACDTWTSAVSPVVGMVYGAGELCVTGLYCCTSPLVGTLLTSCQEGVTGAGTLALDGMSILGEILNSTWSISKFLGGKVLGNSEDYVESLASELGHQVHSAGRGVGKLAWRGGRGVGHVLGMIEWLSRGVVSAAVGNVQEALGLDEYSAVEEDKPPVEEQEAVAEN</sequence>
<dbReference type="Ensembl" id="ENSDCDT00010001506.1">
    <property type="protein sequence ID" value="ENSDCDP00010001439.1"/>
    <property type="gene ID" value="ENSDCDG00010000755.1"/>
</dbReference>
<dbReference type="PANTHER" id="PTHR21472:SF23">
    <property type="entry name" value="INO80 COMPLEX SUBUNIT E"/>
    <property type="match status" value="1"/>
</dbReference>
<organism evidence="2 3">
    <name type="scientific">Denticeps clupeoides</name>
    <name type="common">denticle herring</name>
    <dbReference type="NCBI Taxonomy" id="299321"/>
    <lineage>
        <taxon>Eukaryota</taxon>
        <taxon>Metazoa</taxon>
        <taxon>Chordata</taxon>
        <taxon>Craniata</taxon>
        <taxon>Vertebrata</taxon>
        <taxon>Euteleostomi</taxon>
        <taxon>Actinopterygii</taxon>
        <taxon>Neopterygii</taxon>
        <taxon>Teleostei</taxon>
        <taxon>Clupei</taxon>
        <taxon>Clupeiformes</taxon>
        <taxon>Denticipitoidei</taxon>
        <taxon>Denticipitidae</taxon>
        <taxon>Denticeps</taxon>
    </lineage>
</organism>
<dbReference type="InterPro" id="IPR039015">
    <property type="entry name" value="ENDOD1"/>
</dbReference>
<dbReference type="GeneTree" id="ENSGT00530000067342"/>
<evidence type="ECO:0000313" key="2">
    <source>
        <dbReference type="Ensembl" id="ENSDCDP00010001439.1"/>
    </source>
</evidence>
<dbReference type="AlphaFoldDB" id="A0AAY3ZY74"/>
<evidence type="ECO:0000256" key="1">
    <source>
        <dbReference type="SAM" id="SignalP"/>
    </source>
</evidence>
<dbReference type="Proteomes" id="UP000694580">
    <property type="component" value="Chromosome 5"/>
</dbReference>
<reference evidence="2" key="3">
    <citation type="submission" date="2025-09" db="UniProtKB">
        <authorList>
            <consortium name="Ensembl"/>
        </authorList>
    </citation>
    <scope>IDENTIFICATION</scope>
</reference>
<feature type="chain" id="PRO_5044303160" description="INO80 complex subunit E" evidence="1">
    <location>
        <begin position="20"/>
        <end position="506"/>
    </location>
</feature>
<accession>A0AAY3ZY74</accession>
<proteinExistence type="predicted"/>
<feature type="signal peptide" evidence="1">
    <location>
        <begin position="1"/>
        <end position="19"/>
    </location>
</feature>
<name>A0AAY3ZY74_9TELE</name>
<reference evidence="2 3" key="1">
    <citation type="submission" date="2020-06" db="EMBL/GenBank/DDBJ databases">
        <authorList>
            <consortium name="Wellcome Sanger Institute Data Sharing"/>
        </authorList>
    </citation>
    <scope>NUCLEOTIDE SEQUENCE [LARGE SCALE GENOMIC DNA]</scope>
</reference>
<evidence type="ECO:0000313" key="3">
    <source>
        <dbReference type="Proteomes" id="UP000694580"/>
    </source>
</evidence>